<reference evidence="1" key="1">
    <citation type="submission" date="2020-07" db="EMBL/GenBank/DDBJ databases">
        <title>Multicomponent nature underlies the extraordinary mechanical properties of spider dragline silk.</title>
        <authorList>
            <person name="Kono N."/>
            <person name="Nakamura H."/>
            <person name="Mori M."/>
            <person name="Yoshida Y."/>
            <person name="Ohtoshi R."/>
            <person name="Malay A.D."/>
            <person name="Moran D.A.P."/>
            <person name="Tomita M."/>
            <person name="Numata K."/>
            <person name="Arakawa K."/>
        </authorList>
    </citation>
    <scope>NUCLEOTIDE SEQUENCE</scope>
</reference>
<name>A0A8X6JEJ9_TRICU</name>
<sequence length="113" mass="12997">MGNLDGDSMNTRHGPFINITRNVPLTWSGTVSRSPLEWDVFCGVRSGDMRYFTPQRSSCTCVNRLPTSRCRFSEDFKLLNSRDFWDIFSSLTYTFKRHLDLGRLTQATSAMIC</sequence>
<dbReference type="Proteomes" id="UP000887116">
    <property type="component" value="Unassembled WGS sequence"/>
</dbReference>
<organism evidence="1 2">
    <name type="scientific">Trichonephila clavata</name>
    <name type="common">Joro spider</name>
    <name type="synonym">Nephila clavata</name>
    <dbReference type="NCBI Taxonomy" id="2740835"/>
    <lineage>
        <taxon>Eukaryota</taxon>
        <taxon>Metazoa</taxon>
        <taxon>Ecdysozoa</taxon>
        <taxon>Arthropoda</taxon>
        <taxon>Chelicerata</taxon>
        <taxon>Arachnida</taxon>
        <taxon>Araneae</taxon>
        <taxon>Araneomorphae</taxon>
        <taxon>Entelegynae</taxon>
        <taxon>Araneoidea</taxon>
        <taxon>Nephilidae</taxon>
        <taxon>Trichonephila</taxon>
    </lineage>
</organism>
<dbReference type="EMBL" id="BMAO01015717">
    <property type="protein sequence ID" value="GFR03726.1"/>
    <property type="molecule type" value="Genomic_DNA"/>
</dbReference>
<gene>
    <name evidence="1" type="ORF">TNCT_515891</name>
</gene>
<evidence type="ECO:0000313" key="2">
    <source>
        <dbReference type="Proteomes" id="UP000887116"/>
    </source>
</evidence>
<accession>A0A8X6JEJ9</accession>
<comment type="caution">
    <text evidence="1">The sequence shown here is derived from an EMBL/GenBank/DDBJ whole genome shotgun (WGS) entry which is preliminary data.</text>
</comment>
<evidence type="ECO:0000313" key="1">
    <source>
        <dbReference type="EMBL" id="GFR03726.1"/>
    </source>
</evidence>
<proteinExistence type="predicted"/>
<keyword evidence="2" id="KW-1185">Reference proteome</keyword>
<protein>
    <submittedName>
        <fullName evidence="1">Uncharacterized protein</fullName>
    </submittedName>
</protein>
<dbReference type="AlphaFoldDB" id="A0A8X6JEJ9"/>